<evidence type="ECO:0000256" key="1">
    <source>
        <dbReference type="SAM" id="MobiDB-lite"/>
    </source>
</evidence>
<dbReference type="CDD" id="cd03443">
    <property type="entry name" value="PaaI_thioesterase"/>
    <property type="match status" value="1"/>
</dbReference>
<name>A0A365HFV8_9ACTN</name>
<dbReference type="Proteomes" id="UP000251891">
    <property type="component" value="Unassembled WGS sequence"/>
</dbReference>
<evidence type="ECO:0000313" key="3">
    <source>
        <dbReference type="EMBL" id="RAY16983.1"/>
    </source>
</evidence>
<accession>A0A365HFV8</accession>
<organism evidence="3 4">
    <name type="scientific">Actinomadura craniellae</name>
    <dbReference type="NCBI Taxonomy" id="2231787"/>
    <lineage>
        <taxon>Bacteria</taxon>
        <taxon>Bacillati</taxon>
        <taxon>Actinomycetota</taxon>
        <taxon>Actinomycetes</taxon>
        <taxon>Streptosporangiales</taxon>
        <taxon>Thermomonosporaceae</taxon>
        <taxon>Actinomadura</taxon>
    </lineage>
</organism>
<sequence length="272" mass="27752">MGDIEAHQREAGTGADGHAEPRTHIVSELGMAVRLVGDELHGSAPVVPEMYVPGTGFVRTSILATWADVLAGMLIGGLLAPRVPVTLELAVDLYGEPPACASLHGVGRIIKAGRSVAVASVDFTTDGGEPVAMGTASFMAAPDVTLTLPPLATTLAGRHAGGPLTAPFAERAGCERREPGVAVLARSDDALNASHTIQGGLIALAAEEAVLSRAPGTTLASLAMRYLRPARVGPLVATAAVHGDLARVDVRDAGSDGRLTVSATTRTFPPRG</sequence>
<dbReference type="InterPro" id="IPR029069">
    <property type="entry name" value="HotDog_dom_sf"/>
</dbReference>
<comment type="caution">
    <text evidence="3">The sequence shown here is derived from an EMBL/GenBank/DDBJ whole genome shotgun (WGS) entry which is preliminary data.</text>
</comment>
<dbReference type="EMBL" id="QLYX01000001">
    <property type="protein sequence ID" value="RAY16983.1"/>
    <property type="molecule type" value="Genomic_DNA"/>
</dbReference>
<keyword evidence="4" id="KW-1185">Reference proteome</keyword>
<feature type="region of interest" description="Disordered" evidence="1">
    <location>
        <begin position="1"/>
        <end position="21"/>
    </location>
</feature>
<proteinExistence type="predicted"/>
<dbReference type="Gene3D" id="3.10.129.10">
    <property type="entry name" value="Hotdog Thioesterase"/>
    <property type="match status" value="2"/>
</dbReference>
<feature type="domain" description="Thioesterase" evidence="2">
    <location>
        <begin position="63"/>
        <end position="130"/>
    </location>
</feature>
<feature type="compositionally biased region" description="Basic and acidic residues" evidence="1">
    <location>
        <begin position="1"/>
        <end position="10"/>
    </location>
</feature>
<dbReference type="OrthoDB" id="4528430at2"/>
<dbReference type="Pfam" id="PF03061">
    <property type="entry name" value="4HBT"/>
    <property type="match status" value="1"/>
</dbReference>
<evidence type="ECO:0000313" key="4">
    <source>
        <dbReference type="Proteomes" id="UP000251891"/>
    </source>
</evidence>
<gene>
    <name evidence="3" type="ORF">DPM19_02120</name>
</gene>
<dbReference type="AlphaFoldDB" id="A0A365HFV8"/>
<evidence type="ECO:0000259" key="2">
    <source>
        <dbReference type="Pfam" id="PF03061"/>
    </source>
</evidence>
<dbReference type="InterPro" id="IPR006683">
    <property type="entry name" value="Thioestr_dom"/>
</dbReference>
<dbReference type="RefSeq" id="WP_111863033.1">
    <property type="nucleotide sequence ID" value="NZ_QLYX01000001.1"/>
</dbReference>
<protein>
    <submittedName>
        <fullName evidence="3">PaaI family thioesterase</fullName>
    </submittedName>
</protein>
<reference evidence="3 4" key="1">
    <citation type="submission" date="2018-06" db="EMBL/GenBank/DDBJ databases">
        <title>Actinomadura craniellae sp. nov. isolated from marine sponge Craniella sp.</title>
        <authorList>
            <person name="Li L."/>
            <person name="Xu Q.H."/>
            <person name="Lin H.W."/>
            <person name="Lu Y.H."/>
        </authorList>
    </citation>
    <scope>NUCLEOTIDE SEQUENCE [LARGE SCALE GENOMIC DNA]</scope>
    <source>
        <strain evidence="3 4">LHW63021</strain>
    </source>
</reference>
<dbReference type="SUPFAM" id="SSF54637">
    <property type="entry name" value="Thioesterase/thiol ester dehydrase-isomerase"/>
    <property type="match status" value="2"/>
</dbReference>